<dbReference type="OrthoDB" id="408152at2759"/>
<dbReference type="InterPro" id="IPR040632">
    <property type="entry name" value="Sulfotransfer_4"/>
</dbReference>
<dbReference type="InterPro" id="IPR027417">
    <property type="entry name" value="P-loop_NTPase"/>
</dbReference>
<evidence type="ECO:0000313" key="2">
    <source>
        <dbReference type="Proteomes" id="UP001140560"/>
    </source>
</evidence>
<reference evidence="1" key="1">
    <citation type="submission" date="2022-10" db="EMBL/GenBank/DDBJ databases">
        <title>Tapping the CABI collections for fungal endophytes: first genome assemblies for Collariella, Neodidymelliopsis, Ascochyta clinopodiicola, Didymella pomorum, Didymosphaeria variabile, Neocosmospora piperis and Neocucurbitaria cava.</title>
        <authorList>
            <person name="Hill R."/>
        </authorList>
    </citation>
    <scope>NUCLEOTIDE SEQUENCE</scope>
    <source>
        <strain evidence="1">IMI 356814</strain>
    </source>
</reference>
<evidence type="ECO:0000313" key="1">
    <source>
        <dbReference type="EMBL" id="KAJ4364390.1"/>
    </source>
</evidence>
<dbReference type="PANTHER" id="PTHR36978:SF3">
    <property type="entry name" value="P-LOOP CONTAINING NUCLEOSIDE TRIPHOSPHATE HYDROLASE PROTEIN"/>
    <property type="match status" value="1"/>
</dbReference>
<sequence>MGQAPSSPKPGTSLLVIGAGLPRTGTSSLNLALSILFHAPSYHGGTQATLGPEHEIRSWITLLTHWPAKTPQDRTLVRRVLQERLTGYVGVTDSPCNGLVEELLELYPEAKVVCTVRDPDAWVDSMATVANASTMWFLRGVLFWLPTMRFFPDYVDALRAQWIALYGRPEPATRHHWEAHMTYLKRVVPADRLVFFDVREGWAPLCKALGRDVPGWSFQG</sequence>
<proteinExistence type="predicted"/>
<organism evidence="1 2">
    <name type="scientific">Neocucurbitaria cava</name>
    <dbReference type="NCBI Taxonomy" id="798079"/>
    <lineage>
        <taxon>Eukaryota</taxon>
        <taxon>Fungi</taxon>
        <taxon>Dikarya</taxon>
        <taxon>Ascomycota</taxon>
        <taxon>Pezizomycotina</taxon>
        <taxon>Dothideomycetes</taxon>
        <taxon>Pleosporomycetidae</taxon>
        <taxon>Pleosporales</taxon>
        <taxon>Pleosporineae</taxon>
        <taxon>Cucurbitariaceae</taxon>
        <taxon>Neocucurbitaria</taxon>
    </lineage>
</organism>
<protein>
    <recommendedName>
        <fullName evidence="3">NAD dependent epimerase/dehydratase</fullName>
    </recommendedName>
</protein>
<dbReference type="Proteomes" id="UP001140560">
    <property type="component" value="Unassembled WGS sequence"/>
</dbReference>
<keyword evidence="2" id="KW-1185">Reference proteome</keyword>
<dbReference type="PANTHER" id="PTHR36978">
    <property type="entry name" value="P-LOOP CONTAINING NUCLEOTIDE TRIPHOSPHATE HYDROLASE"/>
    <property type="match status" value="1"/>
</dbReference>
<name>A0A9W8Y346_9PLEO</name>
<dbReference type="SUPFAM" id="SSF52540">
    <property type="entry name" value="P-loop containing nucleoside triphosphate hydrolases"/>
    <property type="match status" value="1"/>
</dbReference>
<comment type="caution">
    <text evidence="1">The sequence shown here is derived from an EMBL/GenBank/DDBJ whole genome shotgun (WGS) entry which is preliminary data.</text>
</comment>
<accession>A0A9W8Y346</accession>
<gene>
    <name evidence="1" type="ORF">N0V83_008983</name>
</gene>
<dbReference type="EMBL" id="JAPEUY010000017">
    <property type="protein sequence ID" value="KAJ4364390.1"/>
    <property type="molecule type" value="Genomic_DNA"/>
</dbReference>
<evidence type="ECO:0008006" key="3">
    <source>
        <dbReference type="Google" id="ProtNLM"/>
    </source>
</evidence>
<dbReference type="Pfam" id="PF17784">
    <property type="entry name" value="Sulfotransfer_4"/>
    <property type="match status" value="1"/>
</dbReference>
<dbReference type="Gene3D" id="3.40.50.300">
    <property type="entry name" value="P-loop containing nucleotide triphosphate hydrolases"/>
    <property type="match status" value="1"/>
</dbReference>
<dbReference type="AlphaFoldDB" id="A0A9W8Y346"/>